<dbReference type="AlphaFoldDB" id="A0A098BJX2"/>
<gene>
    <name evidence="2" type="ORF">RHRU231_450160</name>
</gene>
<keyword evidence="1" id="KW-1133">Transmembrane helix</keyword>
<reference evidence="2 3" key="1">
    <citation type="journal article" date="2014" name="Genome Announc.">
        <title>Draft Genome Sequence of Propane- and Butane-Oxidizing Actinobacterium Rhodococcus ruber IEGM 231.</title>
        <authorList>
            <person name="Ivshina I.B."/>
            <person name="Kuyukina M.S."/>
            <person name="Krivoruchko A.V."/>
            <person name="Barbe V."/>
            <person name="Fischer C."/>
        </authorList>
    </citation>
    <scope>NUCLEOTIDE SEQUENCE [LARGE SCALE GENOMIC DNA]</scope>
</reference>
<proteinExistence type="predicted"/>
<dbReference type="OrthoDB" id="5193834at2"/>
<keyword evidence="1" id="KW-0812">Transmembrane</keyword>
<dbReference type="EMBL" id="CCSD01000056">
    <property type="protein sequence ID" value="CDZ88993.1"/>
    <property type="molecule type" value="Genomic_DNA"/>
</dbReference>
<organism evidence="2 3">
    <name type="scientific">Rhodococcus ruber</name>
    <dbReference type="NCBI Taxonomy" id="1830"/>
    <lineage>
        <taxon>Bacteria</taxon>
        <taxon>Bacillati</taxon>
        <taxon>Actinomycetota</taxon>
        <taxon>Actinomycetes</taxon>
        <taxon>Mycobacteriales</taxon>
        <taxon>Nocardiaceae</taxon>
        <taxon>Rhodococcus</taxon>
    </lineage>
</organism>
<evidence type="ECO:0000256" key="1">
    <source>
        <dbReference type="SAM" id="Phobius"/>
    </source>
</evidence>
<feature type="transmembrane region" description="Helical" evidence="1">
    <location>
        <begin position="40"/>
        <end position="57"/>
    </location>
</feature>
<accession>A0A098BJX2</accession>
<sequence>MNLYRAFRGRVWVYRGWRFHGVRHNLLPWMSGDEYMRRTLVLPVGFGAVIIALWLDIDEWNFADRTWARWYRLHRAGVRLSYR</sequence>
<dbReference type="Proteomes" id="UP000042997">
    <property type="component" value="Unassembled WGS sequence"/>
</dbReference>
<protein>
    <submittedName>
        <fullName evidence="2">Uncharacterized protein</fullName>
    </submittedName>
</protein>
<keyword evidence="1" id="KW-0472">Membrane</keyword>
<evidence type="ECO:0000313" key="2">
    <source>
        <dbReference type="EMBL" id="CDZ88993.1"/>
    </source>
</evidence>
<dbReference type="RefSeq" id="WP_040272069.1">
    <property type="nucleotide sequence ID" value="NZ_JAPWIU010000038.1"/>
</dbReference>
<evidence type="ECO:0000313" key="3">
    <source>
        <dbReference type="Proteomes" id="UP000042997"/>
    </source>
</evidence>
<name>A0A098BJX2_9NOCA</name>